<accession>A0A1H3DES3</accession>
<dbReference type="InterPro" id="IPR041496">
    <property type="entry name" value="YitH/HolE_GNAT"/>
</dbReference>
<reference evidence="2 3" key="1">
    <citation type="submission" date="2016-10" db="EMBL/GenBank/DDBJ databases">
        <authorList>
            <person name="de Groot N.N."/>
        </authorList>
    </citation>
    <scope>NUCLEOTIDE SEQUENCE [LARGE SCALE GENOMIC DNA]</scope>
    <source>
        <strain evidence="2 3">CGMCC 1.8894</strain>
    </source>
</reference>
<organism evidence="2 3">
    <name type="scientific">Roseicitreum antarcticum</name>
    <dbReference type="NCBI Taxonomy" id="564137"/>
    <lineage>
        <taxon>Bacteria</taxon>
        <taxon>Pseudomonadati</taxon>
        <taxon>Pseudomonadota</taxon>
        <taxon>Alphaproteobacteria</taxon>
        <taxon>Rhodobacterales</taxon>
        <taxon>Paracoccaceae</taxon>
        <taxon>Roseicitreum</taxon>
    </lineage>
</organism>
<keyword evidence="2" id="KW-0687">Ribonucleoprotein</keyword>
<gene>
    <name evidence="2" type="ORF">SAMN04488238_11324</name>
</gene>
<evidence type="ECO:0000313" key="2">
    <source>
        <dbReference type="EMBL" id="SDX64871.1"/>
    </source>
</evidence>
<sequence>MTQPDLTTLEFTPFTAQHLTGALALSRALNWPHRLEDWALSFSVSQGVVAMAGGRVVGTALCSMHGPVATLNMIIVDEAMRGRGLGRQLMQRIIALAETREMRLVATDDGKPLYRKLGFEDCGQIVQLQGVANAATPERPVQAGPVDLELLAQMDTAASGLERVALLTRIAASGVTLRTDGGFALLREFGRGHVLGPVVAQDAGAGRALIAAGATQMAGQFLRIDVTAAHGLAPFVETLGLSPVGGGTAMVHSPRARAASDYHTYALVSQALG</sequence>
<evidence type="ECO:0000313" key="3">
    <source>
        <dbReference type="Proteomes" id="UP000198539"/>
    </source>
</evidence>
<dbReference type="PANTHER" id="PTHR47237">
    <property type="entry name" value="SLL0310 PROTEIN"/>
    <property type="match status" value="1"/>
</dbReference>
<dbReference type="PANTHER" id="PTHR47237:SF2">
    <property type="entry name" value="BLL4206 PROTEIN"/>
    <property type="match status" value="1"/>
</dbReference>
<protein>
    <submittedName>
        <fullName evidence="2">Ribosomal protein S18 acetylase RimI</fullName>
    </submittedName>
</protein>
<dbReference type="RefSeq" id="WP_092891836.1">
    <property type="nucleotide sequence ID" value="NZ_CP061498.1"/>
</dbReference>
<dbReference type="GO" id="GO:0005840">
    <property type="term" value="C:ribosome"/>
    <property type="evidence" value="ECO:0007669"/>
    <property type="project" value="UniProtKB-KW"/>
</dbReference>
<dbReference type="EMBL" id="FNOM01000013">
    <property type="protein sequence ID" value="SDX64871.1"/>
    <property type="molecule type" value="Genomic_DNA"/>
</dbReference>
<dbReference type="InterPro" id="IPR016181">
    <property type="entry name" value="Acyl_CoA_acyltransferase"/>
</dbReference>
<proteinExistence type="predicted"/>
<evidence type="ECO:0000259" key="1">
    <source>
        <dbReference type="PROSITE" id="PS51186"/>
    </source>
</evidence>
<dbReference type="Gene3D" id="3.40.630.90">
    <property type="match status" value="1"/>
</dbReference>
<dbReference type="InterPro" id="IPR052729">
    <property type="entry name" value="Acyl/Acetyltrans_Enzymes"/>
</dbReference>
<dbReference type="OrthoDB" id="8453373at2"/>
<dbReference type="STRING" id="564137.SAMN04488238_11324"/>
<dbReference type="SUPFAM" id="SSF55729">
    <property type="entry name" value="Acyl-CoA N-acyltransferases (Nat)"/>
    <property type="match status" value="1"/>
</dbReference>
<keyword evidence="2" id="KW-0689">Ribosomal protein</keyword>
<dbReference type="Pfam" id="PF18014">
    <property type="entry name" value="Acetyltransf_18"/>
    <property type="match status" value="1"/>
</dbReference>
<dbReference type="Gene3D" id="3.40.630.30">
    <property type="match status" value="1"/>
</dbReference>
<dbReference type="GO" id="GO:0016747">
    <property type="term" value="F:acyltransferase activity, transferring groups other than amino-acyl groups"/>
    <property type="evidence" value="ECO:0007669"/>
    <property type="project" value="InterPro"/>
</dbReference>
<dbReference type="PROSITE" id="PS51186">
    <property type="entry name" value="GNAT"/>
    <property type="match status" value="1"/>
</dbReference>
<dbReference type="Pfam" id="PF13508">
    <property type="entry name" value="Acetyltransf_7"/>
    <property type="match status" value="1"/>
</dbReference>
<keyword evidence="3" id="KW-1185">Reference proteome</keyword>
<dbReference type="CDD" id="cd04301">
    <property type="entry name" value="NAT_SF"/>
    <property type="match status" value="1"/>
</dbReference>
<name>A0A1H3DES3_9RHOB</name>
<feature type="domain" description="N-acetyltransferase" evidence="1">
    <location>
        <begin position="9"/>
        <end position="142"/>
    </location>
</feature>
<dbReference type="InterPro" id="IPR000182">
    <property type="entry name" value="GNAT_dom"/>
</dbReference>
<dbReference type="Proteomes" id="UP000198539">
    <property type="component" value="Unassembled WGS sequence"/>
</dbReference>
<dbReference type="AlphaFoldDB" id="A0A1H3DES3"/>